<proteinExistence type="predicted"/>
<organism evidence="1 2">
    <name type="scientific">Liparis tanakae</name>
    <name type="common">Tanaka's snailfish</name>
    <dbReference type="NCBI Taxonomy" id="230148"/>
    <lineage>
        <taxon>Eukaryota</taxon>
        <taxon>Metazoa</taxon>
        <taxon>Chordata</taxon>
        <taxon>Craniata</taxon>
        <taxon>Vertebrata</taxon>
        <taxon>Euteleostomi</taxon>
        <taxon>Actinopterygii</taxon>
        <taxon>Neopterygii</taxon>
        <taxon>Teleostei</taxon>
        <taxon>Neoteleostei</taxon>
        <taxon>Acanthomorphata</taxon>
        <taxon>Eupercaria</taxon>
        <taxon>Perciformes</taxon>
        <taxon>Cottioidei</taxon>
        <taxon>Cottales</taxon>
        <taxon>Liparidae</taxon>
        <taxon>Liparis</taxon>
    </lineage>
</organism>
<evidence type="ECO:0000313" key="1">
    <source>
        <dbReference type="EMBL" id="TNN87834.1"/>
    </source>
</evidence>
<comment type="caution">
    <text evidence="1">The sequence shown here is derived from an EMBL/GenBank/DDBJ whole genome shotgun (WGS) entry which is preliminary data.</text>
</comment>
<evidence type="ECO:0000313" key="2">
    <source>
        <dbReference type="Proteomes" id="UP000314294"/>
    </source>
</evidence>
<sequence>MPRLNGSLRLPMRAAGSAASISCELTSRKSHIWLESQKLTTLNLIGVVVVEVLMLKRRQGQVAFHARASCYTVLVHIDDLYGACGRVVVLLVVLFAHLIQIAGVGRDAIRDIPQASASADDFAELVTTGAGRGACLSTYQPCHHQQLEGQKQHKKRHIYNSNIDNASVTVAFELTCCQRQSEDGRFLFQQHDAHNTEAPTRYSFHPRFPPITTPLSFGSAGACSNDYLPAEPTVSGEKCCGLTPEDLPLGKWPCKALDP</sequence>
<keyword evidence="2" id="KW-1185">Reference proteome</keyword>
<accession>A0A4Z2JDC9</accession>
<protein>
    <submittedName>
        <fullName evidence="1">Uncharacterized protein</fullName>
    </submittedName>
</protein>
<reference evidence="1 2" key="1">
    <citation type="submission" date="2019-03" db="EMBL/GenBank/DDBJ databases">
        <title>First draft genome of Liparis tanakae, snailfish: a comprehensive survey of snailfish specific genes.</title>
        <authorList>
            <person name="Kim W."/>
            <person name="Song I."/>
            <person name="Jeong J.-H."/>
            <person name="Kim D."/>
            <person name="Kim S."/>
            <person name="Ryu S."/>
            <person name="Song J.Y."/>
            <person name="Lee S.K."/>
        </authorList>
    </citation>
    <scope>NUCLEOTIDE SEQUENCE [LARGE SCALE GENOMIC DNA]</scope>
    <source>
        <tissue evidence="1">Muscle</tissue>
    </source>
</reference>
<dbReference type="EMBL" id="SRLO01000008">
    <property type="protein sequence ID" value="TNN87834.1"/>
    <property type="molecule type" value="Genomic_DNA"/>
</dbReference>
<dbReference type="Proteomes" id="UP000314294">
    <property type="component" value="Unassembled WGS sequence"/>
</dbReference>
<name>A0A4Z2JDC9_9TELE</name>
<dbReference type="AlphaFoldDB" id="A0A4Z2JDC9"/>
<gene>
    <name evidence="1" type="ORF">EYF80_001798</name>
</gene>